<gene>
    <name evidence="2" type="ORF">GHNINEIG_00449</name>
</gene>
<sequence>MQHSKILISIKTVSSPLSLSTLLFLIFSLPVKAMQADELVRHIDSLWRGTTSHAFMTMSVKTQRYQRNMTMEAWSLGNDYSLVVIQKPIKDRGISTLKVEQNIWNYLPKINRVTKVPSSMMSGSWMGSHFTNDDLVKESTFEQDYDSTITFEGLRNNQNIYELTSIPKPNAAVVWGKVVMQITQSTLAPIKGLYYDEDGHLIRTLTFDQIQKIGERIIPMRMTLQPIDKPSESTVILYNDIQFDIPLTKNFFSLRNLKQRH</sequence>
<reference evidence="2 3" key="1">
    <citation type="submission" date="2018-08" db="EMBL/GenBank/DDBJ databases">
        <title>Horizontal acquisition of hydrogen conversion ability and other habitat adaptations in Hydrogenovibrio crunogenus strains.</title>
        <authorList>
            <person name="Gonnella G."/>
            <person name="Adam N."/>
            <person name="Perner M."/>
        </authorList>
    </citation>
    <scope>NUCLEOTIDE SEQUENCE [LARGE SCALE GENOMIC DNA]</scope>
    <source>
        <strain evidence="2 3">SP-41</strain>
    </source>
</reference>
<dbReference type="AlphaFoldDB" id="A0A4P7NY03"/>
<dbReference type="EMBL" id="CP032096">
    <property type="protein sequence ID" value="QBZ82419.1"/>
    <property type="molecule type" value="Genomic_DNA"/>
</dbReference>
<dbReference type="Proteomes" id="UP000296201">
    <property type="component" value="Chromosome"/>
</dbReference>
<name>A0A4P7NY03_9GAMM</name>
<dbReference type="InterPro" id="IPR033399">
    <property type="entry name" value="TP_0789-like"/>
</dbReference>
<evidence type="ECO:0000259" key="1">
    <source>
        <dbReference type="Pfam" id="PF17131"/>
    </source>
</evidence>
<feature type="domain" description="Uncharacterized protein TP-0789" evidence="1">
    <location>
        <begin position="77"/>
        <end position="259"/>
    </location>
</feature>
<dbReference type="Gene3D" id="2.50.20.10">
    <property type="entry name" value="Lipoprotein localisation LolA/LolB/LppX"/>
    <property type="match status" value="1"/>
</dbReference>
<evidence type="ECO:0000313" key="3">
    <source>
        <dbReference type="Proteomes" id="UP000296201"/>
    </source>
</evidence>
<evidence type="ECO:0000313" key="2">
    <source>
        <dbReference type="EMBL" id="QBZ82419.1"/>
    </source>
</evidence>
<organism evidence="2 3">
    <name type="scientific">Hydrogenovibrio crunogenus</name>
    <dbReference type="NCBI Taxonomy" id="39765"/>
    <lineage>
        <taxon>Bacteria</taxon>
        <taxon>Pseudomonadati</taxon>
        <taxon>Pseudomonadota</taxon>
        <taxon>Gammaproteobacteria</taxon>
        <taxon>Thiotrichales</taxon>
        <taxon>Piscirickettsiaceae</taxon>
        <taxon>Hydrogenovibrio</taxon>
    </lineage>
</organism>
<keyword evidence="3" id="KW-1185">Reference proteome</keyword>
<protein>
    <submittedName>
        <fullName evidence="2">Outer membrane lipoprotein-sorting protein</fullName>
    </submittedName>
</protein>
<dbReference type="RefSeq" id="WP_135795129.1">
    <property type="nucleotide sequence ID" value="NZ_CP032096.1"/>
</dbReference>
<keyword evidence="2" id="KW-0449">Lipoprotein</keyword>
<dbReference type="Pfam" id="PF17131">
    <property type="entry name" value="LolA_like"/>
    <property type="match status" value="1"/>
</dbReference>
<proteinExistence type="predicted"/>
<dbReference type="CDD" id="cd16329">
    <property type="entry name" value="LolA_like"/>
    <property type="match status" value="1"/>
</dbReference>
<dbReference type="OrthoDB" id="9803781at2"/>
<accession>A0A4P7NY03</accession>